<dbReference type="RefSeq" id="WP_344034371.1">
    <property type="nucleotide sequence ID" value="NZ_BAAAKE010000001.1"/>
</dbReference>
<evidence type="ECO:0000313" key="3">
    <source>
        <dbReference type="EMBL" id="MFC5056630.1"/>
    </source>
</evidence>
<feature type="chain" id="PRO_5046989464" description="Secreted protein" evidence="2">
    <location>
        <begin position="26"/>
        <end position="139"/>
    </location>
</feature>
<comment type="caution">
    <text evidence="3">The sequence shown here is derived from an EMBL/GenBank/DDBJ whole genome shotgun (WGS) entry which is preliminary data.</text>
</comment>
<feature type="region of interest" description="Disordered" evidence="1">
    <location>
        <begin position="68"/>
        <end position="139"/>
    </location>
</feature>
<name>A0ABV9Y1Q3_9PSEU</name>
<dbReference type="Proteomes" id="UP001595833">
    <property type="component" value="Unassembled WGS sequence"/>
</dbReference>
<feature type="compositionally biased region" description="Low complexity" evidence="1">
    <location>
        <begin position="75"/>
        <end position="89"/>
    </location>
</feature>
<evidence type="ECO:0000256" key="2">
    <source>
        <dbReference type="SAM" id="SignalP"/>
    </source>
</evidence>
<evidence type="ECO:0008006" key="5">
    <source>
        <dbReference type="Google" id="ProtNLM"/>
    </source>
</evidence>
<organism evidence="3 4">
    <name type="scientific">Saccharothrix xinjiangensis</name>
    <dbReference type="NCBI Taxonomy" id="204798"/>
    <lineage>
        <taxon>Bacteria</taxon>
        <taxon>Bacillati</taxon>
        <taxon>Actinomycetota</taxon>
        <taxon>Actinomycetes</taxon>
        <taxon>Pseudonocardiales</taxon>
        <taxon>Pseudonocardiaceae</taxon>
        <taxon>Saccharothrix</taxon>
    </lineage>
</organism>
<feature type="signal peptide" evidence="2">
    <location>
        <begin position="1"/>
        <end position="25"/>
    </location>
</feature>
<dbReference type="EMBL" id="JBHSJB010000023">
    <property type="protein sequence ID" value="MFC5056630.1"/>
    <property type="molecule type" value="Genomic_DNA"/>
</dbReference>
<keyword evidence="2" id="KW-0732">Signal</keyword>
<evidence type="ECO:0000256" key="1">
    <source>
        <dbReference type="SAM" id="MobiDB-lite"/>
    </source>
</evidence>
<accession>A0ABV9Y1Q3</accession>
<proteinExistence type="predicted"/>
<keyword evidence="4" id="KW-1185">Reference proteome</keyword>
<reference evidence="4" key="1">
    <citation type="journal article" date="2019" name="Int. J. Syst. Evol. Microbiol.">
        <title>The Global Catalogue of Microorganisms (GCM) 10K type strain sequencing project: providing services to taxonomists for standard genome sequencing and annotation.</title>
        <authorList>
            <consortium name="The Broad Institute Genomics Platform"/>
            <consortium name="The Broad Institute Genome Sequencing Center for Infectious Disease"/>
            <person name="Wu L."/>
            <person name="Ma J."/>
        </authorList>
    </citation>
    <scope>NUCLEOTIDE SEQUENCE [LARGE SCALE GENOMIC DNA]</scope>
    <source>
        <strain evidence="4">KCTC 12848</strain>
    </source>
</reference>
<sequence>MNKRIAAALAGIAVGVTTLTSVALAGPAEEPRAPREPVDETRAVVCRMLEELNGLEGVDLDDILTDLGCDEEEPTTTTTTKTTTKSSAASGGGGGGAAVESRYKPENPNHYVPKPNDYLDIPKPNDYLDIPKPNDYLDS</sequence>
<protein>
    <recommendedName>
        <fullName evidence="5">Secreted protein</fullName>
    </recommendedName>
</protein>
<evidence type="ECO:0000313" key="4">
    <source>
        <dbReference type="Proteomes" id="UP001595833"/>
    </source>
</evidence>
<gene>
    <name evidence="3" type="ORF">ACFPFM_23130</name>
</gene>